<keyword evidence="4 5" id="KW-0694">RNA-binding</keyword>
<dbReference type="CDD" id="cd12249">
    <property type="entry name" value="RRM1_hnRNPR_like"/>
    <property type="match status" value="1"/>
</dbReference>
<organism evidence="7 8">
    <name type="scientific">Clavelina lepadiformis</name>
    <name type="common">Light-bulb sea squirt</name>
    <name type="synonym">Ascidia lepadiformis</name>
    <dbReference type="NCBI Taxonomy" id="159417"/>
    <lineage>
        <taxon>Eukaryota</taxon>
        <taxon>Metazoa</taxon>
        <taxon>Chordata</taxon>
        <taxon>Tunicata</taxon>
        <taxon>Ascidiacea</taxon>
        <taxon>Aplousobranchia</taxon>
        <taxon>Clavelinidae</taxon>
        <taxon>Clavelina</taxon>
    </lineage>
</organism>
<evidence type="ECO:0000259" key="6">
    <source>
        <dbReference type="PROSITE" id="PS50102"/>
    </source>
</evidence>
<keyword evidence="3" id="KW-0677">Repeat</keyword>
<dbReference type="InterPro" id="IPR000504">
    <property type="entry name" value="RRM_dom"/>
</dbReference>
<name>A0ABP0G6D4_CLALP</name>
<comment type="subcellular location">
    <subcellularLocation>
        <location evidence="1">Cytoplasm</location>
    </subcellularLocation>
</comment>
<evidence type="ECO:0000256" key="2">
    <source>
        <dbReference type="ARBA" id="ARBA00022490"/>
    </source>
</evidence>
<dbReference type="InterPro" id="IPR006535">
    <property type="entry name" value="HnRNP_R/Q_splicing_fac"/>
</dbReference>
<dbReference type="NCBIfam" id="TIGR01648">
    <property type="entry name" value="hnRNP-R-Q"/>
    <property type="match status" value="1"/>
</dbReference>
<evidence type="ECO:0000256" key="5">
    <source>
        <dbReference type="PROSITE-ProRule" id="PRU00176"/>
    </source>
</evidence>
<dbReference type="EMBL" id="CAWYQH010000102">
    <property type="protein sequence ID" value="CAK8686433.1"/>
    <property type="molecule type" value="Genomic_DNA"/>
</dbReference>
<sequence>MSSNPAIDANETMAKLLALENRTGYRMQQFNGQRKFWNPNWDKPTPPRGCEVFVGKIPRNLFEDELVPVFEKMGEIYELRLMMDFSGYNRGYAFVCFTTHEHAQLAISRLDNYEIRPGMRIGVCRSVDNCRLFVGGIPKNKTQHEIKLAMCEISEDVSDVIVYPGSELDEQNRGFAFVEYKTHRSAAMARRKLIPGRITLFGNEIVTDWAEPEVDVMNGQKIDGQEVQVSLAKPPSNKHDTGNPLLPTLTHSSNVTGINQSQAFGRINGLMMTRPGQASQIQNNPLQQYNNQPTSDYNNLIRAQTAAKLQQSLRSLPPPVLQSSTAVSRSIPSTIPGYVNSSQASGTASTIECICNGRQVVNPNELTPVSTLDHIAKIQCPVVYLDEISTRFNNGIRPIYELYCENSNGIARYVYRITFLGERYMPPTNQYSNDVSEARMIAAEYVIKQIDPWLKKKMSELVMSNVVKTQPPPSNARQPTSNAVALWGMANVFTFYVLHQKNQIINRILFCLCHAIKKPLPSLSNDFNGNNGFRASLPPPTSNGLLGTLSQSNNGLLGGIQVSASNGLLGTQPARSANGLLGNITLPSANSLCESQDASTNNLLAGSLLGNFTMPPSKFLNNTTSSSSKLVDSVWNQMKGSAGQQLSQSIGCSFTDSLTSSPGISDAIGLLQRRASSYNGLAPPCGGL</sequence>
<comment type="caution">
    <text evidence="7">The sequence shown here is derived from an EMBL/GenBank/DDBJ whole genome shotgun (WGS) entry which is preliminary data.</text>
</comment>
<feature type="domain" description="RRM" evidence="6">
    <location>
        <begin position="50"/>
        <end position="128"/>
    </location>
</feature>
<dbReference type="InterPro" id="IPR012677">
    <property type="entry name" value="Nucleotide-bd_a/b_plait_sf"/>
</dbReference>
<dbReference type="SMART" id="SM00360">
    <property type="entry name" value="RRM"/>
    <property type="match status" value="2"/>
</dbReference>
<dbReference type="Gene3D" id="3.30.70.330">
    <property type="match status" value="2"/>
</dbReference>
<keyword evidence="2" id="KW-0963">Cytoplasm</keyword>
<dbReference type="PROSITE" id="PS50102">
    <property type="entry name" value="RRM"/>
    <property type="match status" value="2"/>
</dbReference>
<accession>A0ABP0G6D4</accession>
<reference evidence="7 8" key="1">
    <citation type="submission" date="2024-02" db="EMBL/GenBank/DDBJ databases">
        <authorList>
            <person name="Daric V."/>
            <person name="Darras S."/>
        </authorList>
    </citation>
    <scope>NUCLEOTIDE SEQUENCE [LARGE SCALE GENOMIC DNA]</scope>
</reference>
<evidence type="ECO:0000313" key="7">
    <source>
        <dbReference type="EMBL" id="CAK8686433.1"/>
    </source>
</evidence>
<dbReference type="Proteomes" id="UP001642483">
    <property type="component" value="Unassembled WGS sequence"/>
</dbReference>
<dbReference type="InterPro" id="IPR035979">
    <property type="entry name" value="RBD_domain_sf"/>
</dbReference>
<keyword evidence="8" id="KW-1185">Reference proteome</keyword>
<gene>
    <name evidence="7" type="ORF">CVLEPA_LOCUS18363</name>
</gene>
<evidence type="ECO:0000256" key="4">
    <source>
        <dbReference type="ARBA" id="ARBA00022884"/>
    </source>
</evidence>
<feature type="domain" description="RRM" evidence="6">
    <location>
        <begin position="130"/>
        <end position="234"/>
    </location>
</feature>
<protein>
    <recommendedName>
        <fullName evidence="6">RRM domain-containing protein</fullName>
    </recommendedName>
</protein>
<proteinExistence type="predicted"/>
<evidence type="ECO:0000313" key="8">
    <source>
        <dbReference type="Proteomes" id="UP001642483"/>
    </source>
</evidence>
<evidence type="ECO:0000256" key="3">
    <source>
        <dbReference type="ARBA" id="ARBA00022737"/>
    </source>
</evidence>
<dbReference type="Pfam" id="PF00076">
    <property type="entry name" value="RRM_1"/>
    <property type="match status" value="2"/>
</dbReference>
<dbReference type="SUPFAM" id="SSF54928">
    <property type="entry name" value="RNA-binding domain, RBD"/>
    <property type="match status" value="1"/>
</dbReference>
<dbReference type="PANTHER" id="PTHR21245">
    <property type="entry name" value="HETEROGENEOUS NUCLEAR RIBONUCLEOPROTEIN"/>
    <property type="match status" value="1"/>
</dbReference>
<evidence type="ECO:0000256" key="1">
    <source>
        <dbReference type="ARBA" id="ARBA00004496"/>
    </source>
</evidence>